<keyword evidence="2" id="KW-1185">Reference proteome</keyword>
<dbReference type="AlphaFoldDB" id="A0A1X1QZB7"/>
<dbReference type="Gene3D" id="1.10.10.60">
    <property type="entry name" value="Homeodomain-like"/>
    <property type="match status" value="1"/>
</dbReference>
<organism evidence="1 2">
    <name type="scientific">Mycolicibacterium fallax</name>
    <name type="common">Mycobacterium fallax</name>
    <dbReference type="NCBI Taxonomy" id="1793"/>
    <lineage>
        <taxon>Bacteria</taxon>
        <taxon>Bacillati</taxon>
        <taxon>Actinomycetota</taxon>
        <taxon>Actinomycetes</taxon>
        <taxon>Mycobacteriales</taxon>
        <taxon>Mycobacteriaceae</taxon>
        <taxon>Mycolicibacterium</taxon>
    </lineage>
</organism>
<comment type="caution">
    <text evidence="1">The sequence shown here is derived from an EMBL/GenBank/DDBJ whole genome shotgun (WGS) entry which is preliminary data.</text>
</comment>
<dbReference type="Pfam" id="PF13384">
    <property type="entry name" value="HTH_23"/>
    <property type="match status" value="1"/>
</dbReference>
<proteinExistence type="predicted"/>
<dbReference type="Proteomes" id="UP000193484">
    <property type="component" value="Unassembled WGS sequence"/>
</dbReference>
<reference evidence="1 2" key="1">
    <citation type="submission" date="2016-01" db="EMBL/GenBank/DDBJ databases">
        <title>The new phylogeny of the genus Mycobacterium.</title>
        <authorList>
            <person name="Tarcisio F."/>
            <person name="Conor M."/>
            <person name="Antonella G."/>
            <person name="Elisabetta G."/>
            <person name="Giulia F.S."/>
            <person name="Sara T."/>
            <person name="Anna F."/>
            <person name="Clotilde B."/>
            <person name="Roberto B."/>
            <person name="Veronica D.S."/>
            <person name="Fabio R."/>
            <person name="Monica P."/>
            <person name="Olivier J."/>
            <person name="Enrico T."/>
            <person name="Nicola S."/>
        </authorList>
    </citation>
    <scope>NUCLEOTIDE SEQUENCE [LARGE SCALE GENOMIC DNA]</scope>
    <source>
        <strain evidence="1 2">DSM 44179</strain>
    </source>
</reference>
<evidence type="ECO:0008006" key="3">
    <source>
        <dbReference type="Google" id="ProtNLM"/>
    </source>
</evidence>
<name>A0A1X1QZB7_MYCFA</name>
<protein>
    <recommendedName>
        <fullName evidence="3">Resolvase HTH domain-containing protein</fullName>
    </recommendedName>
</protein>
<dbReference type="RefSeq" id="WP_085100723.1">
    <property type="nucleotide sequence ID" value="NZ_AP022603.1"/>
</dbReference>
<dbReference type="EMBL" id="LQOJ01000073">
    <property type="protein sequence ID" value="ORU96760.1"/>
    <property type="molecule type" value="Genomic_DNA"/>
</dbReference>
<dbReference type="STRING" id="1793.AWC04_19525"/>
<evidence type="ECO:0000313" key="2">
    <source>
        <dbReference type="Proteomes" id="UP000193484"/>
    </source>
</evidence>
<accession>A0A1X1QZB7</accession>
<sequence>MNANMQLSRGVPGRSFEHRISNPAVRAQIGRRALEGERVEALAAEFQVSASTVRRYRDAAAGEVR</sequence>
<evidence type="ECO:0000313" key="1">
    <source>
        <dbReference type="EMBL" id="ORU96760.1"/>
    </source>
</evidence>
<gene>
    <name evidence="1" type="ORF">AWC04_19525</name>
</gene>